<keyword evidence="2" id="KW-1185">Reference proteome</keyword>
<evidence type="ECO:0000313" key="2">
    <source>
        <dbReference type="Proteomes" id="UP000064967"/>
    </source>
</evidence>
<proteinExistence type="predicted"/>
<protein>
    <submittedName>
        <fullName evidence="1">Uncharacterized protein</fullName>
    </submittedName>
</protein>
<dbReference type="KEGG" id="llu:AKJ09_02622"/>
<reference evidence="1 2" key="1">
    <citation type="submission" date="2015-08" db="EMBL/GenBank/DDBJ databases">
        <authorList>
            <person name="Babu N.S."/>
            <person name="Beckwith C.J."/>
            <person name="Beseler K.G."/>
            <person name="Brison A."/>
            <person name="Carone J.V."/>
            <person name="Caskin T.P."/>
            <person name="Diamond M."/>
            <person name="Durham M.E."/>
            <person name="Foxe J.M."/>
            <person name="Go M."/>
            <person name="Henderson B.A."/>
            <person name="Jones I.B."/>
            <person name="McGettigan J.A."/>
            <person name="Micheletti S.J."/>
            <person name="Nasrallah M.E."/>
            <person name="Ortiz D."/>
            <person name="Piller C.R."/>
            <person name="Privatt S.R."/>
            <person name="Schneider S.L."/>
            <person name="Sharp S."/>
            <person name="Smith T.C."/>
            <person name="Stanton J.D."/>
            <person name="Ullery H.E."/>
            <person name="Wilson R.J."/>
            <person name="Serrano M.G."/>
            <person name="Buck G."/>
            <person name="Lee V."/>
            <person name="Wang Y."/>
            <person name="Carvalho R."/>
            <person name="Voegtly L."/>
            <person name="Shi R."/>
            <person name="Duckworth R."/>
            <person name="Johnson A."/>
            <person name="Loviza R."/>
            <person name="Walstead R."/>
            <person name="Shah Z."/>
            <person name="Kiflezghi M."/>
            <person name="Wade K."/>
            <person name="Ball S.L."/>
            <person name="Bradley K.W."/>
            <person name="Asai D.J."/>
            <person name="Bowman C.A."/>
            <person name="Russell D.A."/>
            <person name="Pope W.H."/>
            <person name="Jacobs-Sera D."/>
            <person name="Hendrix R.W."/>
            <person name="Hatfull G.F."/>
        </authorList>
    </citation>
    <scope>NUCLEOTIDE SEQUENCE [LARGE SCALE GENOMIC DNA]</scope>
    <source>
        <strain evidence="1 2">DSM 27648</strain>
    </source>
</reference>
<organism evidence="1 2">
    <name type="scientific">Labilithrix luteola</name>
    <dbReference type="NCBI Taxonomy" id="1391654"/>
    <lineage>
        <taxon>Bacteria</taxon>
        <taxon>Pseudomonadati</taxon>
        <taxon>Myxococcota</taxon>
        <taxon>Polyangia</taxon>
        <taxon>Polyangiales</taxon>
        <taxon>Labilitrichaceae</taxon>
        <taxon>Labilithrix</taxon>
    </lineage>
</organism>
<accession>A0A0K1PQZ9</accession>
<gene>
    <name evidence="1" type="ORF">AKJ09_02622</name>
</gene>
<dbReference type="EMBL" id="CP012333">
    <property type="protein sequence ID" value="AKU95958.1"/>
    <property type="molecule type" value="Genomic_DNA"/>
</dbReference>
<dbReference type="AlphaFoldDB" id="A0A0K1PQZ9"/>
<dbReference type="STRING" id="1391654.AKJ09_02622"/>
<sequence>MEHAARDVPEANQDLYFLGAAGTNPDDVWFGGVRPGSSKSCALVVHKVAGNYERAADGVLSPSASAWNAQCVPPAGVQSIGGDSGWVGNIQSPGPGVAIMLNGKRQVARLKKVADGYTVDLSEVPTSVMVSNDRMLSLWAASEGEQWLSGKGLVVRVDNAWDGGAYQISTLALRGAPVRTDLFRIRGTSNTNLWAIGAGYALHKTTP</sequence>
<dbReference type="Proteomes" id="UP000064967">
    <property type="component" value="Chromosome"/>
</dbReference>
<name>A0A0K1PQZ9_9BACT</name>
<evidence type="ECO:0000313" key="1">
    <source>
        <dbReference type="EMBL" id="AKU95958.1"/>
    </source>
</evidence>